<feature type="compositionally biased region" description="Gly residues" evidence="1">
    <location>
        <begin position="170"/>
        <end position="181"/>
    </location>
</feature>
<sequence length="190" mass="20836">MHLNPSPNPCPGPGWTHQRNPNPGKGRPVHHPHPPLQDHPSRRSNQRSAQQLQPGRPDPLRPHRQRLLGPPRRNPELALRPAEGGAGPVPHPPHFPHHVPVPDGEQPSQDPGRRQRPRGVPAQRHHLRQPGQRLHRRRRRHRREHRVHRRPAGGVPGGQGSAPPEPVRHGGSGGGTGGDQGCGEEVVVGG</sequence>
<dbReference type="Proteomes" id="UP000653305">
    <property type="component" value="Unassembled WGS sequence"/>
</dbReference>
<organism evidence="2 3">
    <name type="scientific">Phtheirospermum japonicum</name>
    <dbReference type="NCBI Taxonomy" id="374723"/>
    <lineage>
        <taxon>Eukaryota</taxon>
        <taxon>Viridiplantae</taxon>
        <taxon>Streptophyta</taxon>
        <taxon>Embryophyta</taxon>
        <taxon>Tracheophyta</taxon>
        <taxon>Spermatophyta</taxon>
        <taxon>Magnoliopsida</taxon>
        <taxon>eudicotyledons</taxon>
        <taxon>Gunneridae</taxon>
        <taxon>Pentapetalae</taxon>
        <taxon>asterids</taxon>
        <taxon>lamiids</taxon>
        <taxon>Lamiales</taxon>
        <taxon>Orobanchaceae</taxon>
        <taxon>Orobanchaceae incertae sedis</taxon>
        <taxon>Phtheirospermum</taxon>
    </lineage>
</organism>
<name>A0A830D772_9LAMI</name>
<evidence type="ECO:0000313" key="3">
    <source>
        <dbReference type="Proteomes" id="UP000653305"/>
    </source>
</evidence>
<evidence type="ECO:0000313" key="2">
    <source>
        <dbReference type="EMBL" id="GFQ04064.1"/>
    </source>
</evidence>
<feature type="compositionally biased region" description="Pro residues" evidence="1">
    <location>
        <begin position="1"/>
        <end position="12"/>
    </location>
</feature>
<reference evidence="2" key="1">
    <citation type="submission" date="2020-07" db="EMBL/GenBank/DDBJ databases">
        <title>Ethylene signaling mediates host invasion by parasitic plants.</title>
        <authorList>
            <person name="Yoshida S."/>
        </authorList>
    </citation>
    <scope>NUCLEOTIDE SEQUENCE</scope>
    <source>
        <strain evidence="2">Okayama</strain>
    </source>
</reference>
<keyword evidence="3" id="KW-1185">Reference proteome</keyword>
<accession>A0A830D772</accession>
<feature type="compositionally biased region" description="Basic residues" evidence="1">
    <location>
        <begin position="123"/>
        <end position="151"/>
    </location>
</feature>
<evidence type="ECO:0000256" key="1">
    <source>
        <dbReference type="SAM" id="MobiDB-lite"/>
    </source>
</evidence>
<dbReference type="AlphaFoldDB" id="A0A830D772"/>
<dbReference type="EMBL" id="BMAC01000903">
    <property type="protein sequence ID" value="GFQ04064.1"/>
    <property type="molecule type" value="Genomic_DNA"/>
</dbReference>
<proteinExistence type="predicted"/>
<comment type="caution">
    <text evidence="2">The sequence shown here is derived from an EMBL/GenBank/DDBJ whole genome shotgun (WGS) entry which is preliminary data.</text>
</comment>
<gene>
    <name evidence="2" type="ORF">PHJA_002550300</name>
</gene>
<protein>
    <submittedName>
        <fullName evidence="2">Fasciclin-like arabinogalactan protein 11</fullName>
    </submittedName>
</protein>
<feature type="region of interest" description="Disordered" evidence="1">
    <location>
        <begin position="1"/>
        <end position="190"/>
    </location>
</feature>